<dbReference type="Proteomes" id="UP000315017">
    <property type="component" value="Chromosome"/>
</dbReference>
<organism evidence="2 3">
    <name type="scientific">Anatilimnocola aggregata</name>
    <dbReference type="NCBI Taxonomy" id="2528021"/>
    <lineage>
        <taxon>Bacteria</taxon>
        <taxon>Pseudomonadati</taxon>
        <taxon>Planctomycetota</taxon>
        <taxon>Planctomycetia</taxon>
        <taxon>Pirellulales</taxon>
        <taxon>Pirellulaceae</taxon>
        <taxon>Anatilimnocola</taxon>
    </lineage>
</organism>
<dbReference type="KEGG" id="aagg:ETAA8_49510"/>
<proteinExistence type="predicted"/>
<sequence length="91" mass="10217">MSDPYQNPYESPQIGEARRSLISAESPTSIAQLEARIENLERQLAENWFLGSWLKRAFAVLGYFIVAYLMIALGFYGIFTLVGLVLIAMKG</sequence>
<dbReference type="RefSeq" id="WP_145094290.1">
    <property type="nucleotide sequence ID" value="NZ_CP036274.1"/>
</dbReference>
<evidence type="ECO:0000313" key="2">
    <source>
        <dbReference type="EMBL" id="QDU29836.1"/>
    </source>
</evidence>
<feature type="transmembrane region" description="Helical" evidence="1">
    <location>
        <begin position="57"/>
        <end position="87"/>
    </location>
</feature>
<dbReference type="CDD" id="cd14653">
    <property type="entry name" value="ZIP_Gal4p-like"/>
    <property type="match status" value="1"/>
</dbReference>
<gene>
    <name evidence="2" type="ORF">ETAA8_49510</name>
</gene>
<keyword evidence="1" id="KW-0472">Membrane</keyword>
<accession>A0A517YHZ2</accession>
<evidence type="ECO:0000313" key="3">
    <source>
        <dbReference type="Proteomes" id="UP000315017"/>
    </source>
</evidence>
<reference evidence="2 3" key="1">
    <citation type="submission" date="2019-02" db="EMBL/GenBank/DDBJ databases">
        <title>Deep-cultivation of Planctomycetes and their phenomic and genomic characterization uncovers novel biology.</title>
        <authorList>
            <person name="Wiegand S."/>
            <person name="Jogler M."/>
            <person name="Boedeker C."/>
            <person name="Pinto D."/>
            <person name="Vollmers J."/>
            <person name="Rivas-Marin E."/>
            <person name="Kohn T."/>
            <person name="Peeters S.H."/>
            <person name="Heuer A."/>
            <person name="Rast P."/>
            <person name="Oberbeckmann S."/>
            <person name="Bunk B."/>
            <person name="Jeske O."/>
            <person name="Meyerdierks A."/>
            <person name="Storesund J.E."/>
            <person name="Kallscheuer N."/>
            <person name="Luecker S."/>
            <person name="Lage O.M."/>
            <person name="Pohl T."/>
            <person name="Merkel B.J."/>
            <person name="Hornburger P."/>
            <person name="Mueller R.-W."/>
            <person name="Bruemmer F."/>
            <person name="Labrenz M."/>
            <person name="Spormann A.M."/>
            <person name="Op den Camp H."/>
            <person name="Overmann J."/>
            <person name="Amann R."/>
            <person name="Jetten M.S.M."/>
            <person name="Mascher T."/>
            <person name="Medema M.H."/>
            <person name="Devos D.P."/>
            <person name="Kaster A.-K."/>
            <person name="Ovreas L."/>
            <person name="Rohde M."/>
            <person name="Galperin M.Y."/>
            <person name="Jogler C."/>
        </authorList>
    </citation>
    <scope>NUCLEOTIDE SEQUENCE [LARGE SCALE GENOMIC DNA]</scope>
    <source>
        <strain evidence="2 3">ETA_A8</strain>
    </source>
</reference>
<protein>
    <submittedName>
        <fullName evidence="2">Uncharacterized protein</fullName>
    </submittedName>
</protein>
<keyword evidence="1" id="KW-0812">Transmembrane</keyword>
<keyword evidence="1" id="KW-1133">Transmembrane helix</keyword>
<dbReference type="EMBL" id="CP036274">
    <property type="protein sequence ID" value="QDU29836.1"/>
    <property type="molecule type" value="Genomic_DNA"/>
</dbReference>
<name>A0A517YHZ2_9BACT</name>
<dbReference type="AlphaFoldDB" id="A0A517YHZ2"/>
<keyword evidence="3" id="KW-1185">Reference proteome</keyword>
<evidence type="ECO:0000256" key="1">
    <source>
        <dbReference type="SAM" id="Phobius"/>
    </source>
</evidence>